<dbReference type="InterPro" id="IPR000182">
    <property type="entry name" value="GNAT_dom"/>
</dbReference>
<dbReference type="PROSITE" id="PS51186">
    <property type="entry name" value="GNAT"/>
    <property type="match status" value="1"/>
</dbReference>
<reference evidence="4" key="1">
    <citation type="submission" date="2021-05" db="EMBL/GenBank/DDBJ databases">
        <title>A free-living protist that lacks canonical eukaryotic 1 DNA replication and segregation systems.</title>
        <authorList>
            <person name="Salas-Leiva D.E."/>
            <person name="Tromer E.C."/>
            <person name="Curtis B.A."/>
            <person name="Jerlstrom-Hultqvist J."/>
            <person name="Kolisko M."/>
            <person name="Yi Z."/>
            <person name="Salas-Leiva J.S."/>
            <person name="Gallot-Lavallee L."/>
            <person name="Kops G.J.P.L."/>
            <person name="Archibald J.M."/>
            <person name="Simpson A.G.B."/>
            <person name="Roger A.J."/>
        </authorList>
    </citation>
    <scope>NUCLEOTIDE SEQUENCE</scope>
    <source>
        <strain evidence="4">BICM</strain>
    </source>
</reference>
<comment type="caution">
    <text evidence="4">The sequence shown here is derived from an EMBL/GenBank/DDBJ whole genome shotgun (WGS) entry which is preliminary data.</text>
</comment>
<name>A0A8J6E215_9EUKA</name>
<keyword evidence="5" id="KW-1185">Reference proteome</keyword>
<dbReference type="Proteomes" id="UP000717585">
    <property type="component" value="Unassembled WGS sequence"/>
</dbReference>
<protein>
    <recommendedName>
        <fullName evidence="1">Glucosamine 6-phosphate N-acetyltransferase</fullName>
        <ecNumber evidence="1">2.3.1.4</ecNumber>
    </recommendedName>
</protein>
<evidence type="ECO:0000313" key="5">
    <source>
        <dbReference type="Proteomes" id="UP000717585"/>
    </source>
</evidence>
<dbReference type="Gene3D" id="3.40.630.30">
    <property type="match status" value="1"/>
</dbReference>
<feature type="region of interest" description="Disordered" evidence="2">
    <location>
        <begin position="1"/>
        <end position="37"/>
    </location>
</feature>
<accession>A0A8J6E215</accession>
<feature type="domain" description="N-acetyltransferase" evidence="3">
    <location>
        <begin position="47"/>
        <end position="195"/>
    </location>
</feature>
<dbReference type="CDD" id="cd04301">
    <property type="entry name" value="NAT_SF"/>
    <property type="match status" value="1"/>
</dbReference>
<evidence type="ECO:0000256" key="2">
    <source>
        <dbReference type="SAM" id="MobiDB-lite"/>
    </source>
</evidence>
<keyword evidence="1" id="KW-0808">Transferase</keyword>
<dbReference type="GO" id="GO:0004343">
    <property type="term" value="F:glucosamine 6-phosphate N-acetyltransferase activity"/>
    <property type="evidence" value="ECO:0007669"/>
    <property type="project" value="UniProtKB-UniRule"/>
</dbReference>
<dbReference type="PANTHER" id="PTHR13355:SF11">
    <property type="entry name" value="GLUCOSAMINE 6-PHOSPHATE N-ACETYLTRANSFERASE"/>
    <property type="match status" value="1"/>
</dbReference>
<evidence type="ECO:0000259" key="3">
    <source>
        <dbReference type="PROSITE" id="PS51186"/>
    </source>
</evidence>
<comment type="catalytic activity">
    <reaction evidence="1">
        <text>D-glucosamine 6-phosphate + acetyl-CoA = N-acetyl-D-glucosamine 6-phosphate + CoA + H(+)</text>
        <dbReference type="Rhea" id="RHEA:10292"/>
        <dbReference type="ChEBI" id="CHEBI:15378"/>
        <dbReference type="ChEBI" id="CHEBI:57287"/>
        <dbReference type="ChEBI" id="CHEBI:57288"/>
        <dbReference type="ChEBI" id="CHEBI:57513"/>
        <dbReference type="ChEBI" id="CHEBI:58725"/>
        <dbReference type="EC" id="2.3.1.4"/>
    </reaction>
</comment>
<dbReference type="InterPro" id="IPR039143">
    <property type="entry name" value="GNPNAT1-like"/>
</dbReference>
<dbReference type="PANTHER" id="PTHR13355">
    <property type="entry name" value="GLUCOSAMINE 6-PHOSPHATE N-ACETYLTRANSFERASE"/>
    <property type="match status" value="1"/>
</dbReference>
<dbReference type="InterPro" id="IPR016181">
    <property type="entry name" value="Acyl_CoA_acyltransferase"/>
</dbReference>
<comment type="similarity">
    <text evidence="1">Belongs to the acetyltransferase family. GNA1 subfamily.</text>
</comment>
<evidence type="ECO:0000313" key="4">
    <source>
        <dbReference type="EMBL" id="KAG9397059.1"/>
    </source>
</evidence>
<dbReference type="UniPathway" id="UPA00113">
    <property type="reaction ID" value="UER00529"/>
</dbReference>
<feature type="compositionally biased region" description="Polar residues" evidence="2">
    <location>
        <begin position="1"/>
        <end position="23"/>
    </location>
</feature>
<dbReference type="EC" id="2.3.1.4" evidence="1"/>
<dbReference type="AlphaFoldDB" id="A0A8J6E215"/>
<proteinExistence type="inferred from homology"/>
<keyword evidence="1" id="KW-0012">Acyltransferase</keyword>
<sequence length="195" mass="21715">MTTPNEQRPAGSTQENETNTTLASDAPSAEKTKDYSRGLPFTGHEHAIVLENDEYAAKFVPFLPEVGFVREAVFFGEQNVPMDCDLDEADEDPSVCVHVAVYHKVTMETVAVGRILSDGHIGRVSVLKAHRGKGLGNMVMRALLKCPDLPKTVWLGSQEYAIPFYEKLGFTVYGDMFYDGDTAMIPHYHMKLTRE</sequence>
<dbReference type="EMBL" id="JAHDYR010000004">
    <property type="protein sequence ID" value="KAG9397059.1"/>
    <property type="molecule type" value="Genomic_DNA"/>
</dbReference>
<dbReference type="OrthoDB" id="329272at2759"/>
<gene>
    <name evidence="4" type="ORF">J8273_1416</name>
</gene>
<comment type="pathway">
    <text evidence="1">Nucleotide-sugar biosynthesis; UDP-N-acetyl-alpha-D-glucosamine biosynthesis; N-acetyl-alpha-D-glucosamine 1-phosphate from alpha-D-glucosamine 6-phosphate (route I): step 1/2.</text>
</comment>
<dbReference type="SUPFAM" id="SSF55729">
    <property type="entry name" value="Acyl-CoA N-acyltransferases (Nat)"/>
    <property type="match status" value="1"/>
</dbReference>
<organism evidence="4 5">
    <name type="scientific">Carpediemonas membranifera</name>
    <dbReference type="NCBI Taxonomy" id="201153"/>
    <lineage>
        <taxon>Eukaryota</taxon>
        <taxon>Metamonada</taxon>
        <taxon>Carpediemonas-like organisms</taxon>
        <taxon>Carpediemonas</taxon>
    </lineage>
</organism>
<dbReference type="GO" id="GO:0006048">
    <property type="term" value="P:UDP-N-acetylglucosamine biosynthetic process"/>
    <property type="evidence" value="ECO:0007669"/>
    <property type="project" value="UniProtKB-UniRule"/>
</dbReference>
<dbReference type="Pfam" id="PF13673">
    <property type="entry name" value="Acetyltransf_10"/>
    <property type="match status" value="1"/>
</dbReference>
<evidence type="ECO:0000256" key="1">
    <source>
        <dbReference type="RuleBase" id="RU365086"/>
    </source>
</evidence>